<dbReference type="OrthoDB" id="6906904at2"/>
<comment type="caution">
    <text evidence="1">The sequence shown here is derived from an EMBL/GenBank/DDBJ whole genome shotgun (WGS) entry which is preliminary data.</text>
</comment>
<proteinExistence type="predicted"/>
<evidence type="ECO:0000313" key="1">
    <source>
        <dbReference type="EMBL" id="ORC61644.1"/>
    </source>
</evidence>
<evidence type="ECO:0000313" key="2">
    <source>
        <dbReference type="Proteomes" id="UP000192815"/>
    </source>
</evidence>
<dbReference type="Pfam" id="PF07865">
    <property type="entry name" value="DUF1652"/>
    <property type="match status" value="1"/>
</dbReference>
<accession>A0A1X0NBK0</accession>
<protein>
    <recommendedName>
        <fullName evidence="3">DUF1652 domain-containing protein</fullName>
    </recommendedName>
</protein>
<evidence type="ECO:0008006" key="3">
    <source>
        <dbReference type="Google" id="ProtNLM"/>
    </source>
</evidence>
<dbReference type="RefSeq" id="WP_157900693.1">
    <property type="nucleotide sequence ID" value="NZ_CBCRZR010000040.1"/>
</dbReference>
<organism evidence="1 2">
    <name type="scientific">Pseudomonas floridensis</name>
    <dbReference type="NCBI Taxonomy" id="1958950"/>
    <lineage>
        <taxon>Bacteria</taxon>
        <taxon>Pseudomonadati</taxon>
        <taxon>Pseudomonadota</taxon>
        <taxon>Gammaproteobacteria</taxon>
        <taxon>Pseudomonadales</taxon>
        <taxon>Pseudomonadaceae</taxon>
        <taxon>Pseudomonas</taxon>
    </lineage>
</organism>
<reference evidence="2" key="1">
    <citation type="submission" date="2017-02" db="EMBL/GenBank/DDBJ databases">
        <title>Pseudomonas floridae sp. nov., a novel pathogenic bacterial species isolated from tomato.</title>
        <authorList>
            <person name="Timilsina S."/>
            <person name="Vallad G.E."/>
            <person name="Jones J.B."/>
        </authorList>
    </citation>
    <scope>NUCLEOTIDE SEQUENCE [LARGE SCALE GENOMIC DNA]</scope>
    <source>
        <strain evidence="2">GEV388</strain>
    </source>
</reference>
<sequence>MSAYRLSTLEIKHMIEQSLLPHRCEWDAAEDASLTLTLTNTSNPDHAICMTGIKLDTMVSSRAISELVAEARLLMSMNEVPVSSLGYRQASVKHW</sequence>
<keyword evidence="2" id="KW-1185">Reference proteome</keyword>
<dbReference type="InterPro" id="IPR012448">
    <property type="entry name" value="DUF1652"/>
</dbReference>
<dbReference type="EMBL" id="MUIO01000008">
    <property type="protein sequence ID" value="ORC61644.1"/>
    <property type="molecule type" value="Genomic_DNA"/>
</dbReference>
<gene>
    <name evidence="1" type="ORF">BZK31_02400</name>
</gene>
<dbReference type="Proteomes" id="UP000192815">
    <property type="component" value="Unassembled WGS sequence"/>
</dbReference>
<dbReference type="AlphaFoldDB" id="A0A1X0NBK0"/>
<name>A0A1X0NBK0_9PSED</name>